<sequence length="76" mass="8863">MHWGLTIYYVHCLVRVLPSYDPQEVPNAFECPLAAQSAHLWHPLEAQRPRDLPIQFRFTSDSIQIQFTLEVPMSIL</sequence>
<evidence type="ECO:0000313" key="2">
    <source>
        <dbReference type="Proteomes" id="UP000037696"/>
    </source>
</evidence>
<keyword evidence="2" id="KW-1185">Reference proteome</keyword>
<reference evidence="1 2" key="1">
    <citation type="submission" date="2015-08" db="EMBL/GenBank/DDBJ databases">
        <title>Genome sequencing of Penicillium nordicum.</title>
        <authorList>
            <person name="Nguyen H.D."/>
            <person name="Seifert K.A."/>
        </authorList>
    </citation>
    <scope>NUCLEOTIDE SEQUENCE [LARGE SCALE GENOMIC DNA]</scope>
    <source>
        <strain evidence="1 2">DAOMC 185683</strain>
    </source>
</reference>
<organism evidence="1 2">
    <name type="scientific">Penicillium nordicum</name>
    <dbReference type="NCBI Taxonomy" id="229535"/>
    <lineage>
        <taxon>Eukaryota</taxon>
        <taxon>Fungi</taxon>
        <taxon>Dikarya</taxon>
        <taxon>Ascomycota</taxon>
        <taxon>Pezizomycotina</taxon>
        <taxon>Eurotiomycetes</taxon>
        <taxon>Eurotiomycetidae</taxon>
        <taxon>Eurotiales</taxon>
        <taxon>Aspergillaceae</taxon>
        <taxon>Penicillium</taxon>
    </lineage>
</organism>
<comment type="caution">
    <text evidence="1">The sequence shown here is derived from an EMBL/GenBank/DDBJ whole genome shotgun (WGS) entry which is preliminary data.</text>
</comment>
<dbReference type="EMBL" id="LHQQ01000181">
    <property type="protein sequence ID" value="KOS39965.1"/>
    <property type="molecule type" value="Genomic_DNA"/>
</dbReference>
<dbReference type="Proteomes" id="UP000037696">
    <property type="component" value="Unassembled WGS sequence"/>
</dbReference>
<dbReference type="AlphaFoldDB" id="A0A0M9WCU2"/>
<protein>
    <submittedName>
        <fullName evidence="1">Uncharacterized protein</fullName>
    </submittedName>
</protein>
<name>A0A0M9WCU2_9EURO</name>
<accession>A0A0M9WCU2</accession>
<evidence type="ECO:0000313" key="1">
    <source>
        <dbReference type="EMBL" id="KOS39965.1"/>
    </source>
</evidence>
<gene>
    <name evidence="1" type="ORF">ACN38_g9179</name>
</gene>
<proteinExistence type="predicted"/>